<evidence type="ECO:0000313" key="9">
    <source>
        <dbReference type="EMBL" id="PZN78692.1"/>
    </source>
</evidence>
<dbReference type="SUPFAM" id="SSF46565">
    <property type="entry name" value="Chaperone J-domain"/>
    <property type="match status" value="1"/>
</dbReference>
<dbReference type="AlphaFoldDB" id="A0A2W4R406"/>
<evidence type="ECO:0000256" key="4">
    <source>
        <dbReference type="ARBA" id="ARBA00022989"/>
    </source>
</evidence>
<comment type="subunit">
    <text evidence="7">Homodimer.</text>
</comment>
<dbReference type="Gene3D" id="1.10.3680.10">
    <property type="entry name" value="TerB-like"/>
    <property type="match status" value="1"/>
</dbReference>
<feature type="topological domain" description="Cytoplasmic" evidence="7">
    <location>
        <begin position="31"/>
        <end position="272"/>
    </location>
</feature>
<evidence type="ECO:0000256" key="6">
    <source>
        <dbReference type="ARBA" id="ARBA00023186"/>
    </source>
</evidence>
<dbReference type="InterPro" id="IPR023749">
    <property type="entry name" value="DjlA"/>
</dbReference>
<comment type="caution">
    <text evidence="9">The sequence shown here is derived from an EMBL/GenBank/DDBJ whole genome shotgun (WGS) entry which is preliminary data.</text>
</comment>
<evidence type="ECO:0000256" key="2">
    <source>
        <dbReference type="ARBA" id="ARBA00022519"/>
    </source>
</evidence>
<comment type="subcellular location">
    <subcellularLocation>
        <location evidence="7">Cell inner membrane</location>
        <topology evidence="7">Single-pass type III membrane protein</topology>
    </subcellularLocation>
</comment>
<dbReference type="CDD" id="cd07316">
    <property type="entry name" value="terB_like_DjlA"/>
    <property type="match status" value="1"/>
</dbReference>
<dbReference type="GO" id="GO:0051087">
    <property type="term" value="F:protein-folding chaperone binding"/>
    <property type="evidence" value="ECO:0007669"/>
    <property type="project" value="InterPro"/>
</dbReference>
<evidence type="ECO:0000256" key="1">
    <source>
        <dbReference type="ARBA" id="ARBA00022475"/>
    </source>
</evidence>
<dbReference type="Pfam" id="PF00226">
    <property type="entry name" value="DnaJ"/>
    <property type="match status" value="1"/>
</dbReference>
<dbReference type="Gene3D" id="1.10.287.110">
    <property type="entry name" value="DnaJ domain"/>
    <property type="match status" value="1"/>
</dbReference>
<dbReference type="Pfam" id="PF05099">
    <property type="entry name" value="TerB"/>
    <property type="match status" value="1"/>
</dbReference>
<dbReference type="GO" id="GO:0005886">
    <property type="term" value="C:plasma membrane"/>
    <property type="evidence" value="ECO:0007669"/>
    <property type="project" value="UniProtKB-SubCell"/>
</dbReference>
<evidence type="ECO:0000256" key="7">
    <source>
        <dbReference type="HAMAP-Rule" id="MF_01153"/>
    </source>
</evidence>
<keyword evidence="5 7" id="KW-0472">Membrane</keyword>
<evidence type="ECO:0000256" key="5">
    <source>
        <dbReference type="ARBA" id="ARBA00023136"/>
    </source>
</evidence>
<dbReference type="NCBIfam" id="NF006948">
    <property type="entry name" value="PRK09430.1"/>
    <property type="match status" value="1"/>
</dbReference>
<dbReference type="HAMAP" id="MF_01153">
    <property type="entry name" value="DjlA"/>
    <property type="match status" value="1"/>
</dbReference>
<evidence type="ECO:0000313" key="10">
    <source>
        <dbReference type="Proteomes" id="UP000249396"/>
    </source>
</evidence>
<evidence type="ECO:0000256" key="3">
    <source>
        <dbReference type="ARBA" id="ARBA00022692"/>
    </source>
</evidence>
<proteinExistence type="inferred from homology"/>
<reference evidence="9 10" key="1">
    <citation type="journal article" date="2018" name="Aquat. Microb. Ecol.">
        <title>Gammaproteobacterial methanotrophs dominate.</title>
        <authorList>
            <person name="Rissanen A.J."/>
            <person name="Saarenheimo J."/>
            <person name="Tiirola M."/>
            <person name="Peura S."/>
            <person name="Aalto S.L."/>
            <person name="Karvinen A."/>
            <person name="Nykanen H."/>
        </authorList>
    </citation>
    <scope>NUCLEOTIDE SEQUENCE [LARGE SCALE GENOMIC DNA]</scope>
    <source>
        <strain evidence="9">AMbin10</strain>
    </source>
</reference>
<keyword evidence="1 7" id="KW-1003">Cell membrane</keyword>
<feature type="domain" description="J" evidence="8">
    <location>
        <begin position="207"/>
        <end position="271"/>
    </location>
</feature>
<dbReference type="InterPro" id="IPR007791">
    <property type="entry name" value="DjlA_N"/>
</dbReference>
<keyword evidence="4 7" id="KW-1133">Transmembrane helix</keyword>
<comment type="function">
    <text evidence="7">Regulatory DnaK co-chaperone. Direct interaction between DnaK and DjlA is needed for the induction of the wcaABCDE operon, involved in the synthesis of a colanic acid polysaccharide capsule, possibly through activation of the RcsB/RcsC phosphotransfer signaling pathway. The colanic acid capsule may help the bacterium survive conditions outside the host.</text>
</comment>
<comment type="domain">
    <text evidence="7">The transmembrane domain is a dimerization domain.</text>
</comment>
<organism evidence="9 10">
    <name type="scientific">Candidatus Methylumidiphilus alinenensis</name>
    <dbReference type="NCBI Taxonomy" id="2202197"/>
    <lineage>
        <taxon>Bacteria</taxon>
        <taxon>Pseudomonadati</taxon>
        <taxon>Pseudomonadota</taxon>
        <taxon>Gammaproteobacteria</taxon>
        <taxon>Methylococcales</taxon>
        <taxon>Candidatus Methylumidiphilus</taxon>
    </lineage>
</organism>
<dbReference type="InterPro" id="IPR001623">
    <property type="entry name" value="DnaJ_domain"/>
</dbReference>
<dbReference type="EMBL" id="QJPH01000314">
    <property type="protein sequence ID" value="PZN78692.1"/>
    <property type="molecule type" value="Genomic_DNA"/>
</dbReference>
<keyword evidence="2 7" id="KW-0997">Cell inner membrane</keyword>
<dbReference type="PROSITE" id="PS50076">
    <property type="entry name" value="DNAJ_2"/>
    <property type="match status" value="1"/>
</dbReference>
<dbReference type="PRINTS" id="PR00625">
    <property type="entry name" value="JDOMAIN"/>
</dbReference>
<dbReference type="PANTHER" id="PTHR24074">
    <property type="entry name" value="CO-CHAPERONE PROTEIN DJLA"/>
    <property type="match status" value="1"/>
</dbReference>
<sequence>MSWLGKFIGGTFGFLMGGPMGALFGAAVGHQFDQGEGQGPFQAEVGSVEQYKAQMAFFTAVFSVMGHIAKADGRVNEAEIEFTRKAMTRMQLNEDMRKTAMRLFNEGKRVDFPLDDVLRQFRSECQNRFNLLRYFVELQLELALSDSVLHAAEERLLSHICERLHFSRFELHALKTMFEAQFRLGGWQQQQNYGRVQSGRREPSLADSYVVLGLDPSASDQDIRRAYRRLLSRHHPDKLAALGANEEKVRLANEKTHEIRQAWDIIRKVRNL</sequence>
<name>A0A2W4R406_9GAMM</name>
<dbReference type="InterPro" id="IPR036869">
    <property type="entry name" value="J_dom_sf"/>
</dbReference>
<gene>
    <name evidence="7" type="primary">djlA</name>
    <name evidence="9" type="ORF">DM484_12495</name>
</gene>
<accession>A0A2W4R406</accession>
<dbReference type="SUPFAM" id="SSF158682">
    <property type="entry name" value="TerB-like"/>
    <property type="match status" value="1"/>
</dbReference>
<dbReference type="InterPro" id="IPR029024">
    <property type="entry name" value="TerB-like"/>
</dbReference>
<keyword evidence="6 7" id="KW-0143">Chaperone</keyword>
<dbReference type="Proteomes" id="UP000249396">
    <property type="component" value="Unassembled WGS sequence"/>
</dbReference>
<feature type="topological domain" description="Periplasmic" evidence="7">
    <location>
        <begin position="1"/>
        <end position="6"/>
    </location>
</feature>
<dbReference type="InterPro" id="IPR050817">
    <property type="entry name" value="DjlA_DnaK_co-chaperone"/>
</dbReference>
<dbReference type="CDD" id="cd06257">
    <property type="entry name" value="DnaJ"/>
    <property type="match status" value="1"/>
</dbReference>
<evidence type="ECO:0000259" key="8">
    <source>
        <dbReference type="PROSITE" id="PS50076"/>
    </source>
</evidence>
<protein>
    <recommendedName>
        <fullName evidence="7">Co-chaperone protein DjlA</fullName>
    </recommendedName>
</protein>
<keyword evidence="3 7" id="KW-0812">Transmembrane</keyword>
<dbReference type="SMART" id="SM00271">
    <property type="entry name" value="DnaJ"/>
    <property type="match status" value="1"/>
</dbReference>